<dbReference type="AlphaFoldDB" id="A0A3L6S9A3"/>
<feature type="repeat" description="ANK" evidence="7">
    <location>
        <begin position="54"/>
        <end position="87"/>
    </location>
</feature>
<keyword evidence="6 8" id="KW-0472">Membrane</keyword>
<evidence type="ECO:0000256" key="1">
    <source>
        <dbReference type="ARBA" id="ARBA00004141"/>
    </source>
</evidence>
<dbReference type="PROSITE" id="PS50297">
    <property type="entry name" value="ANK_REP_REGION"/>
    <property type="match status" value="1"/>
</dbReference>
<comment type="subcellular location">
    <subcellularLocation>
        <location evidence="1">Membrane</location>
        <topology evidence="1">Multi-pass membrane protein</topology>
    </subcellularLocation>
</comment>
<comment type="caution">
    <text evidence="10">The sequence shown here is derived from an EMBL/GenBank/DDBJ whole genome shotgun (WGS) entry which is preliminary data.</text>
</comment>
<dbReference type="Proteomes" id="UP000275267">
    <property type="component" value="Unassembled WGS sequence"/>
</dbReference>
<reference evidence="11" key="1">
    <citation type="journal article" date="2019" name="Nat. Commun.">
        <title>The genome of broomcorn millet.</title>
        <authorList>
            <person name="Zou C."/>
            <person name="Miki D."/>
            <person name="Li D."/>
            <person name="Tang Q."/>
            <person name="Xiao L."/>
            <person name="Rajput S."/>
            <person name="Deng P."/>
            <person name="Jia W."/>
            <person name="Huang R."/>
            <person name="Zhang M."/>
            <person name="Sun Y."/>
            <person name="Hu J."/>
            <person name="Fu X."/>
            <person name="Schnable P.S."/>
            <person name="Li F."/>
            <person name="Zhang H."/>
            <person name="Feng B."/>
            <person name="Zhu X."/>
            <person name="Liu R."/>
            <person name="Schnable J.C."/>
            <person name="Zhu J.-K."/>
            <person name="Zhang H."/>
        </authorList>
    </citation>
    <scope>NUCLEOTIDE SEQUENCE [LARGE SCALE GENOMIC DNA]</scope>
</reference>
<evidence type="ECO:0000256" key="5">
    <source>
        <dbReference type="ARBA" id="ARBA00023043"/>
    </source>
</evidence>
<dbReference type="InterPro" id="IPR026961">
    <property type="entry name" value="PGG_dom"/>
</dbReference>
<protein>
    <submittedName>
        <fullName evidence="10">Ankyrin repeat-containing protein</fullName>
    </submittedName>
</protein>
<evidence type="ECO:0000256" key="2">
    <source>
        <dbReference type="ARBA" id="ARBA00022692"/>
    </source>
</evidence>
<dbReference type="PANTHER" id="PTHR24186">
    <property type="entry name" value="PROTEIN PHOSPHATASE 1 REGULATORY SUBUNIT"/>
    <property type="match status" value="1"/>
</dbReference>
<dbReference type="SUPFAM" id="SSF48403">
    <property type="entry name" value="Ankyrin repeat"/>
    <property type="match status" value="1"/>
</dbReference>
<evidence type="ECO:0000313" key="11">
    <source>
        <dbReference type="Proteomes" id="UP000275267"/>
    </source>
</evidence>
<dbReference type="InterPro" id="IPR036770">
    <property type="entry name" value="Ankyrin_rpt-contain_sf"/>
</dbReference>
<feature type="transmembrane region" description="Helical" evidence="8">
    <location>
        <begin position="141"/>
        <end position="160"/>
    </location>
</feature>
<evidence type="ECO:0000256" key="4">
    <source>
        <dbReference type="ARBA" id="ARBA00022989"/>
    </source>
</evidence>
<dbReference type="PANTHER" id="PTHR24186:SF50">
    <property type="entry name" value="ANKYRIN REPEAT-CONTAINING PROTEIN ITN1-LIKE ISOFORM X1"/>
    <property type="match status" value="1"/>
</dbReference>
<sequence length="205" mass="22665">MEILKQSAGVAETVLDGSGMNALHLAVMNDKANALKCLLRYVQSEEVVNRADMDGNTPLHLAVKLGRPQMCLQLLRDQRINPCIVNKDGQTAGSILDSEEQMPSYLIYVWKELKKQEYSKCKGGKPKPLSKFLSQYVELRMGTYTLVSTRIATVTFSSLFTMPGGYDQQDGTAVLGHHAAFKVFVVANTLAMLSSIIVVFSFIWA</sequence>
<evidence type="ECO:0000313" key="10">
    <source>
        <dbReference type="EMBL" id="RLN17585.1"/>
    </source>
</evidence>
<dbReference type="Pfam" id="PF12796">
    <property type="entry name" value="Ank_2"/>
    <property type="match status" value="1"/>
</dbReference>
<keyword evidence="2 8" id="KW-0812">Transmembrane</keyword>
<evidence type="ECO:0000256" key="7">
    <source>
        <dbReference type="PROSITE-ProRule" id="PRU00023"/>
    </source>
</evidence>
<keyword evidence="11" id="KW-1185">Reference proteome</keyword>
<feature type="domain" description="PGG" evidence="9">
    <location>
        <begin position="140"/>
        <end position="204"/>
    </location>
</feature>
<dbReference type="PROSITE" id="PS50088">
    <property type="entry name" value="ANK_REPEAT"/>
    <property type="match status" value="1"/>
</dbReference>
<keyword evidence="3" id="KW-0677">Repeat</keyword>
<proteinExistence type="predicted"/>
<dbReference type="Pfam" id="PF13962">
    <property type="entry name" value="PGG"/>
    <property type="match status" value="1"/>
</dbReference>
<evidence type="ECO:0000256" key="6">
    <source>
        <dbReference type="ARBA" id="ARBA00023136"/>
    </source>
</evidence>
<keyword evidence="4 8" id="KW-1133">Transmembrane helix</keyword>
<gene>
    <name evidence="10" type="ORF">C2845_PM02G07260</name>
</gene>
<dbReference type="SMART" id="SM00248">
    <property type="entry name" value="ANK"/>
    <property type="match status" value="2"/>
</dbReference>
<name>A0A3L6S9A3_PANMI</name>
<dbReference type="GO" id="GO:0005886">
    <property type="term" value="C:plasma membrane"/>
    <property type="evidence" value="ECO:0007669"/>
    <property type="project" value="TreeGrafter"/>
</dbReference>
<dbReference type="EMBL" id="PQIB02000005">
    <property type="protein sequence ID" value="RLN17585.1"/>
    <property type="molecule type" value="Genomic_DNA"/>
</dbReference>
<dbReference type="STRING" id="4540.A0A3L6S9A3"/>
<keyword evidence="5 7" id="KW-0040">ANK repeat</keyword>
<organism evidence="10 11">
    <name type="scientific">Panicum miliaceum</name>
    <name type="common">Proso millet</name>
    <name type="synonym">Broomcorn millet</name>
    <dbReference type="NCBI Taxonomy" id="4540"/>
    <lineage>
        <taxon>Eukaryota</taxon>
        <taxon>Viridiplantae</taxon>
        <taxon>Streptophyta</taxon>
        <taxon>Embryophyta</taxon>
        <taxon>Tracheophyta</taxon>
        <taxon>Spermatophyta</taxon>
        <taxon>Magnoliopsida</taxon>
        <taxon>Liliopsida</taxon>
        <taxon>Poales</taxon>
        <taxon>Poaceae</taxon>
        <taxon>PACMAD clade</taxon>
        <taxon>Panicoideae</taxon>
        <taxon>Panicodae</taxon>
        <taxon>Paniceae</taxon>
        <taxon>Panicinae</taxon>
        <taxon>Panicum</taxon>
        <taxon>Panicum sect. Panicum</taxon>
    </lineage>
</organism>
<evidence type="ECO:0000259" key="9">
    <source>
        <dbReference type="Pfam" id="PF13962"/>
    </source>
</evidence>
<evidence type="ECO:0000256" key="8">
    <source>
        <dbReference type="SAM" id="Phobius"/>
    </source>
</evidence>
<dbReference type="OrthoDB" id="10040922at2759"/>
<evidence type="ECO:0000256" key="3">
    <source>
        <dbReference type="ARBA" id="ARBA00022737"/>
    </source>
</evidence>
<dbReference type="InterPro" id="IPR002110">
    <property type="entry name" value="Ankyrin_rpt"/>
</dbReference>
<feature type="transmembrane region" description="Helical" evidence="8">
    <location>
        <begin position="180"/>
        <end position="204"/>
    </location>
</feature>
<accession>A0A3L6S9A3</accession>
<dbReference type="Gene3D" id="1.25.40.20">
    <property type="entry name" value="Ankyrin repeat-containing domain"/>
    <property type="match status" value="1"/>
</dbReference>